<evidence type="ECO:0000313" key="5">
    <source>
        <dbReference type="Proteomes" id="UP000000686"/>
    </source>
</evidence>
<dbReference type="InterPro" id="IPR034660">
    <property type="entry name" value="DinB/YfiT-like"/>
</dbReference>
<accession>F6AIT2</accession>
<keyword evidence="2 3" id="KW-0479">Metal-binding</keyword>
<dbReference type="Pfam" id="PF05163">
    <property type="entry name" value="DinB"/>
    <property type="match status" value="1"/>
</dbReference>
<protein>
    <submittedName>
        <fullName evidence="4">DinB family protein</fullName>
    </submittedName>
</protein>
<feature type="binding site" evidence="3">
    <location>
        <position position="148"/>
    </location>
    <ligand>
        <name>a divalent metal cation</name>
        <dbReference type="ChEBI" id="CHEBI:60240"/>
    </ligand>
</feature>
<keyword evidence="5" id="KW-1185">Reference proteome</keyword>
<name>F6AIT2_PSEF1</name>
<evidence type="ECO:0000256" key="2">
    <source>
        <dbReference type="ARBA" id="ARBA00022723"/>
    </source>
</evidence>
<dbReference type="STRING" id="743720.Psefu_2853"/>
<feature type="binding site" evidence="3">
    <location>
        <position position="144"/>
    </location>
    <ligand>
        <name>a divalent metal cation</name>
        <dbReference type="ChEBI" id="CHEBI:60240"/>
    </ligand>
</feature>
<dbReference type="Gene3D" id="1.20.120.450">
    <property type="entry name" value="dinb family like domain"/>
    <property type="match status" value="1"/>
</dbReference>
<dbReference type="InterPro" id="IPR007837">
    <property type="entry name" value="DinB"/>
</dbReference>
<gene>
    <name evidence="4" type="ordered locus">Psefu_2853</name>
</gene>
<sequence length="182" mass="20588">MPDDVLDSPLQTVPKVNSMLTHNTLKYKAWADRRTLDAVAQLDPLAQSEALAFARQQLNHMVRVEELFRARLLGEPAPHDSTNTDTLPQLDELDRRLMAANRWLAAYLDGLTPGQLQEPIRFVFVDGKQGMLSREEAIFHLVNHGTYHRGAIGHALDRADGNRPADTYTVFIHESEPERRNA</sequence>
<dbReference type="eggNOG" id="COG2318">
    <property type="taxonomic scope" value="Bacteria"/>
</dbReference>
<dbReference type="HOGENOM" id="CLU_101283_2_0_6"/>
<feature type="binding site" evidence="3">
    <location>
        <position position="60"/>
    </location>
    <ligand>
        <name>a divalent metal cation</name>
        <dbReference type="ChEBI" id="CHEBI:60240"/>
    </ligand>
</feature>
<dbReference type="KEGG" id="pfv:Psefu_2853"/>
<dbReference type="PANTHER" id="PTHR37302">
    <property type="entry name" value="SLR1116 PROTEIN"/>
    <property type="match status" value="1"/>
</dbReference>
<evidence type="ECO:0000256" key="1">
    <source>
        <dbReference type="ARBA" id="ARBA00008635"/>
    </source>
</evidence>
<proteinExistence type="inferred from homology"/>
<dbReference type="PANTHER" id="PTHR37302:SF1">
    <property type="entry name" value="PROTEIN DINB"/>
    <property type="match status" value="1"/>
</dbReference>
<comment type="similarity">
    <text evidence="1">Belongs to the DinB family.</text>
</comment>
<dbReference type="SUPFAM" id="SSF109854">
    <property type="entry name" value="DinB/YfiT-like putative metalloenzymes"/>
    <property type="match status" value="1"/>
</dbReference>
<dbReference type="Proteomes" id="UP000000686">
    <property type="component" value="Chromosome"/>
</dbReference>
<evidence type="ECO:0000313" key="4">
    <source>
        <dbReference type="EMBL" id="AEF22817.1"/>
    </source>
</evidence>
<dbReference type="GO" id="GO:0046872">
    <property type="term" value="F:metal ion binding"/>
    <property type="evidence" value="ECO:0007669"/>
    <property type="project" value="UniProtKB-KW"/>
</dbReference>
<evidence type="ECO:0000256" key="3">
    <source>
        <dbReference type="PIRSR" id="PIRSR607837-1"/>
    </source>
</evidence>
<reference evidence="4 5" key="1">
    <citation type="submission" date="2011-04" db="EMBL/GenBank/DDBJ databases">
        <title>Complete sequence of Pseudomonas fulva 12-X.</title>
        <authorList>
            <consortium name="US DOE Joint Genome Institute"/>
            <person name="Lucas S."/>
            <person name="Han J."/>
            <person name="Lapidus A."/>
            <person name="Cheng J.-F."/>
            <person name="Goodwin L."/>
            <person name="Pitluck S."/>
            <person name="Peters L."/>
            <person name="Mikhailova N."/>
            <person name="Pagani I."/>
            <person name="Davenport K."/>
            <person name="Han C."/>
            <person name="Tapia R."/>
            <person name="Land M."/>
            <person name="Hauser L."/>
            <person name="Kyrpides N."/>
            <person name="Ivanova N."/>
            <person name="Pagani I."/>
            <person name="Lcollab F.I."/>
            <person name="Woyke T."/>
        </authorList>
    </citation>
    <scope>NUCLEOTIDE SEQUENCE [LARGE SCALE GENOMIC DNA]</scope>
    <source>
        <strain evidence="5">12-X</strain>
    </source>
</reference>
<dbReference type="EMBL" id="CP002727">
    <property type="protein sequence ID" value="AEF22817.1"/>
    <property type="molecule type" value="Genomic_DNA"/>
</dbReference>
<dbReference type="AlphaFoldDB" id="F6AIT2"/>
<organism evidence="4 5">
    <name type="scientific">Pseudomonas fulva (strain 12-X)</name>
    <dbReference type="NCBI Taxonomy" id="743720"/>
    <lineage>
        <taxon>Bacteria</taxon>
        <taxon>Pseudomonadati</taxon>
        <taxon>Pseudomonadota</taxon>
        <taxon>Gammaproteobacteria</taxon>
        <taxon>Pseudomonadales</taxon>
        <taxon>Pseudomonadaceae</taxon>
        <taxon>Pseudomonas</taxon>
    </lineage>
</organism>